<dbReference type="Pfam" id="PF13673">
    <property type="entry name" value="Acetyltransf_10"/>
    <property type="match status" value="1"/>
</dbReference>
<dbReference type="RefSeq" id="WP_155036007.1">
    <property type="nucleotide sequence ID" value="NZ_JBHTIG010000043.1"/>
</dbReference>
<evidence type="ECO:0000313" key="5">
    <source>
        <dbReference type="Proteomes" id="UP000488936"/>
    </source>
</evidence>
<comment type="caution">
    <text evidence="4">The sequence shown here is derived from an EMBL/GenBank/DDBJ whole genome shotgun (WGS) entry which is preliminary data.</text>
</comment>
<dbReference type="EMBL" id="WMJY01000017">
    <property type="protein sequence ID" value="MTH30016.1"/>
    <property type="molecule type" value="Genomic_DNA"/>
</dbReference>
<evidence type="ECO:0000313" key="4">
    <source>
        <dbReference type="EMBL" id="MTH30016.1"/>
    </source>
</evidence>
<protein>
    <submittedName>
        <fullName evidence="4">GNAT family N-acetyltransferase</fullName>
    </submittedName>
</protein>
<dbReference type="Gene3D" id="3.40.630.30">
    <property type="match status" value="1"/>
</dbReference>
<dbReference type="GO" id="GO:0016747">
    <property type="term" value="F:acyltransferase activity, transferring groups other than amino-acyl groups"/>
    <property type="evidence" value="ECO:0007669"/>
    <property type="project" value="InterPro"/>
</dbReference>
<dbReference type="SUPFAM" id="SSF55729">
    <property type="entry name" value="Acyl-CoA N-acyltransferases (Nat)"/>
    <property type="match status" value="1"/>
</dbReference>
<dbReference type="PANTHER" id="PTHR43800:SF1">
    <property type="entry name" value="PEPTIDYL-LYSINE N-ACETYLTRANSFERASE YJAB"/>
    <property type="match status" value="1"/>
</dbReference>
<gene>
    <name evidence="4" type="ORF">GJV77_08850</name>
</gene>
<dbReference type="InterPro" id="IPR000182">
    <property type="entry name" value="GNAT_dom"/>
</dbReference>
<evidence type="ECO:0000256" key="1">
    <source>
        <dbReference type="ARBA" id="ARBA00022679"/>
    </source>
</evidence>
<name>A0A7K1GMD6_9FLAO</name>
<evidence type="ECO:0000259" key="3">
    <source>
        <dbReference type="PROSITE" id="PS51186"/>
    </source>
</evidence>
<feature type="domain" description="N-acetyltransferase" evidence="3">
    <location>
        <begin position="1"/>
        <end position="141"/>
    </location>
</feature>
<organism evidence="4 5">
    <name type="scientific">Myroides pelagicus</name>
    <dbReference type="NCBI Taxonomy" id="270914"/>
    <lineage>
        <taxon>Bacteria</taxon>
        <taxon>Pseudomonadati</taxon>
        <taxon>Bacteroidota</taxon>
        <taxon>Flavobacteriia</taxon>
        <taxon>Flavobacteriales</taxon>
        <taxon>Flavobacteriaceae</taxon>
        <taxon>Myroides</taxon>
    </lineage>
</organism>
<dbReference type="OrthoDB" id="9789605at2"/>
<proteinExistence type="predicted"/>
<dbReference type="Proteomes" id="UP000488936">
    <property type="component" value="Unassembled WGS sequence"/>
</dbReference>
<sequence>MIRRVKVTDYPRLMEIWESSVLNTHDFLKKEDFFYYKENIPIYFEHVQLWGYEEQGVLMGFMGLAEDSLEMLFIHAEARGRGIGKVLVAFGRQKFGITKVDVNEQNEQAIGFYEHLGFGVVGRSQEDGSGKPYPVLHMALK</sequence>
<accession>A0A7K1GMD6</accession>
<dbReference type="PROSITE" id="PS51186">
    <property type="entry name" value="GNAT"/>
    <property type="match status" value="1"/>
</dbReference>
<dbReference type="InterPro" id="IPR016181">
    <property type="entry name" value="Acyl_CoA_acyltransferase"/>
</dbReference>
<keyword evidence="2" id="KW-0012">Acyltransferase</keyword>
<keyword evidence="5" id="KW-1185">Reference proteome</keyword>
<keyword evidence="1 4" id="KW-0808">Transferase</keyword>
<dbReference type="AlphaFoldDB" id="A0A7K1GMD6"/>
<dbReference type="PANTHER" id="PTHR43800">
    <property type="entry name" value="PEPTIDYL-LYSINE N-ACETYLTRANSFERASE YJAB"/>
    <property type="match status" value="1"/>
</dbReference>
<dbReference type="CDD" id="cd04301">
    <property type="entry name" value="NAT_SF"/>
    <property type="match status" value="1"/>
</dbReference>
<reference evidence="4 5" key="1">
    <citation type="journal article" date="2006" name="Int. J. Syst. Evol. Microbiol.">
        <title>Myroides pelagicus sp. nov., isolated from seawater in Thailand.</title>
        <authorList>
            <person name="Yoon J."/>
            <person name="Maneerat S."/>
            <person name="Kawai F."/>
            <person name="Yokota A."/>
        </authorList>
    </citation>
    <scope>NUCLEOTIDE SEQUENCE [LARGE SCALE GENOMIC DNA]</scope>
    <source>
        <strain evidence="4 5">SM1T</strain>
    </source>
</reference>
<evidence type="ECO:0000256" key="2">
    <source>
        <dbReference type="ARBA" id="ARBA00023315"/>
    </source>
</evidence>